<dbReference type="AlphaFoldDB" id="A0A0M3J2N5"/>
<protein>
    <recommendedName>
        <fullName evidence="6">Probable imidazolonepropionase</fullName>
        <ecNumber evidence="5">3.5.2.7</ecNumber>
    </recommendedName>
</protein>
<evidence type="ECO:0000313" key="14">
    <source>
        <dbReference type="Proteomes" id="UP000267096"/>
    </source>
</evidence>
<dbReference type="Pfam" id="PF01979">
    <property type="entry name" value="Amidohydro_1"/>
    <property type="match status" value="1"/>
</dbReference>
<comment type="similarity">
    <text evidence="4">Belongs to the metallo-dependent hydrolases superfamily. HutI family.</text>
</comment>
<evidence type="ECO:0000256" key="1">
    <source>
        <dbReference type="ARBA" id="ARBA00000853"/>
    </source>
</evidence>
<sequence>MNKTREASEEELLYGLELISMEILKSGTTTLEAKSGYGLNTESELKMLNVIDMASGYLPVELSGTFCGGHAVPKGTTEHDQTNLIVNEMIPLIINEKNEGRLQTIENIDVFCEKGNFEVDSSRTILEAGKKAGLAINFHAEELNQIGGAEMGAEIGARAMSHLEKVSDNGIRAMQKSGTVAVLLPTTAYMLRLFPPPARKMIDSGVIVALGSDFNPNAYCYSMPMVMNLACVDMYLSMSEALIASTINAAHSLQRGKTHGSIHKGRNADLIVLDAPRWEHIIYQFGGHNALIKHVVKNGNVVYSKQT</sequence>
<dbReference type="GO" id="GO:0005737">
    <property type="term" value="C:cytoplasm"/>
    <property type="evidence" value="ECO:0007669"/>
    <property type="project" value="InterPro"/>
</dbReference>
<dbReference type="PANTHER" id="PTHR42752:SF1">
    <property type="entry name" value="IMIDAZOLONEPROPIONASE-RELATED"/>
    <property type="match status" value="1"/>
</dbReference>
<keyword evidence="14" id="KW-1185">Reference proteome</keyword>
<dbReference type="UniPathway" id="UPA00379">
    <property type="reaction ID" value="UER00551"/>
</dbReference>
<dbReference type="SUPFAM" id="SSF51338">
    <property type="entry name" value="Composite domain of metallo-dependent hydrolases"/>
    <property type="match status" value="1"/>
</dbReference>
<evidence type="ECO:0000313" key="15">
    <source>
        <dbReference type="WBParaSite" id="ASIM_0000179501-mRNA-1"/>
    </source>
</evidence>
<dbReference type="EMBL" id="UYRR01001893">
    <property type="protein sequence ID" value="VDK19045.1"/>
    <property type="molecule type" value="Genomic_DNA"/>
</dbReference>
<dbReference type="Gene3D" id="3.20.20.140">
    <property type="entry name" value="Metal-dependent hydrolases"/>
    <property type="match status" value="1"/>
</dbReference>
<dbReference type="InterPro" id="IPR005920">
    <property type="entry name" value="HutI"/>
</dbReference>
<evidence type="ECO:0000256" key="9">
    <source>
        <dbReference type="ARBA" id="ARBA00022808"/>
    </source>
</evidence>
<evidence type="ECO:0000256" key="4">
    <source>
        <dbReference type="ARBA" id="ARBA00008002"/>
    </source>
</evidence>
<gene>
    <name evidence="13" type="ORF">ASIM_LOCUS1669</name>
</gene>
<comment type="catalytic activity">
    <reaction evidence="1">
        <text>4-imidazolone-5-propanoate + H2O = N-formimidoyl-L-glutamate</text>
        <dbReference type="Rhea" id="RHEA:23660"/>
        <dbReference type="ChEBI" id="CHEBI:15377"/>
        <dbReference type="ChEBI" id="CHEBI:58928"/>
        <dbReference type="ChEBI" id="CHEBI:77893"/>
        <dbReference type="EC" id="3.5.2.7"/>
    </reaction>
</comment>
<evidence type="ECO:0000259" key="12">
    <source>
        <dbReference type="Pfam" id="PF01979"/>
    </source>
</evidence>
<dbReference type="InterPro" id="IPR006680">
    <property type="entry name" value="Amidohydro-rel"/>
</dbReference>
<name>A0A0M3J2N5_ANISI</name>
<dbReference type="InterPro" id="IPR011059">
    <property type="entry name" value="Metal-dep_hydrolase_composite"/>
</dbReference>
<comment type="pathway">
    <text evidence="3">Amino-acid degradation; L-histidine degradation into L-glutamate; N-formimidoyl-L-glutamate from L-histidine: step 3/3.</text>
</comment>
<evidence type="ECO:0000256" key="10">
    <source>
        <dbReference type="ARBA" id="ARBA00022833"/>
    </source>
</evidence>
<accession>A0A0M3J2N5</accession>
<dbReference type="SUPFAM" id="SSF51556">
    <property type="entry name" value="Metallo-dependent hydrolases"/>
    <property type="match status" value="1"/>
</dbReference>
<keyword evidence="8" id="KW-0378">Hydrolase</keyword>
<evidence type="ECO:0000313" key="13">
    <source>
        <dbReference type="EMBL" id="VDK19045.1"/>
    </source>
</evidence>
<keyword evidence="11" id="KW-0408">Iron</keyword>
<evidence type="ECO:0000256" key="8">
    <source>
        <dbReference type="ARBA" id="ARBA00022801"/>
    </source>
</evidence>
<dbReference type="InterPro" id="IPR032466">
    <property type="entry name" value="Metal_Hydrolase"/>
</dbReference>
<organism evidence="15">
    <name type="scientific">Anisakis simplex</name>
    <name type="common">Herring worm</name>
    <dbReference type="NCBI Taxonomy" id="6269"/>
    <lineage>
        <taxon>Eukaryota</taxon>
        <taxon>Metazoa</taxon>
        <taxon>Ecdysozoa</taxon>
        <taxon>Nematoda</taxon>
        <taxon>Chromadorea</taxon>
        <taxon>Rhabditida</taxon>
        <taxon>Spirurina</taxon>
        <taxon>Ascaridomorpha</taxon>
        <taxon>Ascaridoidea</taxon>
        <taxon>Anisakidae</taxon>
        <taxon>Anisakis</taxon>
        <taxon>Anisakis simplex complex</taxon>
    </lineage>
</organism>
<dbReference type="FunFam" id="3.20.20.140:FF:000007">
    <property type="entry name" value="Imidazolonepropionase"/>
    <property type="match status" value="1"/>
</dbReference>
<proteinExistence type="inferred from homology"/>
<dbReference type="GO" id="GO:0046872">
    <property type="term" value="F:metal ion binding"/>
    <property type="evidence" value="ECO:0007669"/>
    <property type="project" value="UniProtKB-KW"/>
</dbReference>
<evidence type="ECO:0000256" key="3">
    <source>
        <dbReference type="ARBA" id="ARBA00004758"/>
    </source>
</evidence>
<dbReference type="GO" id="GO:0019557">
    <property type="term" value="P:L-histidine catabolic process to glutamate and formate"/>
    <property type="evidence" value="ECO:0007669"/>
    <property type="project" value="UniProtKB-UniPathway"/>
</dbReference>
<dbReference type="WBParaSite" id="ASIM_0000179501-mRNA-1">
    <property type="protein sequence ID" value="ASIM_0000179501-mRNA-1"/>
    <property type="gene ID" value="ASIM_0000179501"/>
</dbReference>
<evidence type="ECO:0000256" key="2">
    <source>
        <dbReference type="ARBA" id="ARBA00001965"/>
    </source>
</evidence>
<keyword evidence="10" id="KW-0862">Zinc</keyword>
<dbReference type="EC" id="3.5.2.7" evidence="5"/>
<dbReference type="GO" id="GO:0019556">
    <property type="term" value="P:L-histidine catabolic process to glutamate and formamide"/>
    <property type="evidence" value="ECO:0007669"/>
    <property type="project" value="UniProtKB-UniPathway"/>
</dbReference>
<comment type="cofactor">
    <cofactor evidence="2">
        <name>Fe(3+)</name>
        <dbReference type="ChEBI" id="CHEBI:29034"/>
    </cofactor>
</comment>
<evidence type="ECO:0000256" key="7">
    <source>
        <dbReference type="ARBA" id="ARBA00022723"/>
    </source>
</evidence>
<dbReference type="Proteomes" id="UP000267096">
    <property type="component" value="Unassembled WGS sequence"/>
</dbReference>
<evidence type="ECO:0000256" key="5">
    <source>
        <dbReference type="ARBA" id="ARBA00012864"/>
    </source>
</evidence>
<dbReference type="NCBIfam" id="TIGR01224">
    <property type="entry name" value="hutI"/>
    <property type="match status" value="1"/>
</dbReference>
<dbReference type="PANTHER" id="PTHR42752">
    <property type="entry name" value="IMIDAZOLONEPROPIONASE"/>
    <property type="match status" value="1"/>
</dbReference>
<evidence type="ECO:0000256" key="11">
    <source>
        <dbReference type="ARBA" id="ARBA00023004"/>
    </source>
</evidence>
<reference evidence="15" key="1">
    <citation type="submission" date="2017-02" db="UniProtKB">
        <authorList>
            <consortium name="WormBaseParasite"/>
        </authorList>
    </citation>
    <scope>IDENTIFICATION</scope>
</reference>
<feature type="domain" description="Amidohydrolase-related" evidence="12">
    <location>
        <begin position="8"/>
        <end position="302"/>
    </location>
</feature>
<dbReference type="GO" id="GO:0050480">
    <property type="term" value="F:imidazolonepropionase activity"/>
    <property type="evidence" value="ECO:0007669"/>
    <property type="project" value="UniProtKB-EC"/>
</dbReference>
<dbReference type="OrthoDB" id="194468at2759"/>
<keyword evidence="7" id="KW-0479">Metal-binding</keyword>
<keyword evidence="9" id="KW-0369">Histidine metabolism</keyword>
<reference evidence="13 14" key="2">
    <citation type="submission" date="2018-11" db="EMBL/GenBank/DDBJ databases">
        <authorList>
            <consortium name="Pathogen Informatics"/>
        </authorList>
    </citation>
    <scope>NUCLEOTIDE SEQUENCE [LARGE SCALE GENOMIC DNA]</scope>
</reference>
<evidence type="ECO:0000256" key="6">
    <source>
        <dbReference type="ARBA" id="ARBA00013406"/>
    </source>
</evidence>